<proteinExistence type="predicted"/>
<dbReference type="Proteomes" id="UP001344658">
    <property type="component" value="Unassembled WGS sequence"/>
</dbReference>
<sequence>MTLDPATSDPATSDPSGASAASGAGQRPHEQRQSASPTPLEAAGLDLQRRLAALAAATALRAPGVAVLGAYDVLRPEPAERAHHRAAATVHLTPESVLLGPWGGEAEGAGPSADACGACLGVRWQRLRTRTEREALETGETVSAAGRWPILPDHAADAVWALYAWAFAPDRARAAAAVRRRGAVPGSAAEAASGGDSAGLPRVTRYDLETGLVRTVPLLAEPLCPHHGTPPDEGPLTLAPRPKPAQDRYRLRAPSGYPLPTDALANPVCGVLGAGVWNDVTSPTTAPVAGTVFMRGYAGLTDVTWSGQANSFAASRDLAFLEGLERYAGTHRRRADGLLTAAYDSLGDAALDPRACGLYAPQTYRDDPMLAPFDPARPIPWVRGHSLRDDRPVWVPARLVYYSAGTAADHFVFECSNGCATGSCLEEAILFGLLELVERDAFLLGWYGDAPLAEIDLASCDSPVIRAMTDRAALCGYDVHVYDNRIDLPVPVVTGLAVRRDDGPGTLAFAAGAALDPQTAVESAVSEILTYLPHLPRQVAERPAELEAMAEDFGLVRRLPDHAALFGLPRMKRHVRGYLEPPAVRTLADTYAEWERWDRPRGADLRDDVRWLRDALAGAGFDVVVVDQTAPEQRAMGLRTVATIVPGLLPIDFGWARQRALTMPRLRTAQRRGGLRDRDLREDELRRVPHPFP</sequence>
<accession>A0ABU7PA27</accession>
<evidence type="ECO:0000259" key="2">
    <source>
        <dbReference type="PROSITE" id="PS51664"/>
    </source>
</evidence>
<name>A0ABU7PA27_9ACTN</name>
<dbReference type="InterPro" id="IPR027624">
    <property type="entry name" value="TOMM_cyclo_SagD"/>
</dbReference>
<evidence type="ECO:0000256" key="1">
    <source>
        <dbReference type="SAM" id="MobiDB-lite"/>
    </source>
</evidence>
<dbReference type="RefSeq" id="WP_330794590.1">
    <property type="nucleotide sequence ID" value="NZ_JAZEWV010000007.1"/>
</dbReference>
<dbReference type="PANTHER" id="PTHR37809:SF1">
    <property type="entry name" value="RIBOSOMAL PROTEIN S12 METHYLTHIOTRANSFERASE ACCESSORY FACTOR YCAO"/>
    <property type="match status" value="1"/>
</dbReference>
<keyword evidence="4" id="KW-1185">Reference proteome</keyword>
<dbReference type="Gene3D" id="3.30.1330.230">
    <property type="match status" value="1"/>
</dbReference>
<organism evidence="3 4">
    <name type="scientific">Actinacidiphila polyblastidii</name>
    <dbReference type="NCBI Taxonomy" id="3110430"/>
    <lineage>
        <taxon>Bacteria</taxon>
        <taxon>Bacillati</taxon>
        <taxon>Actinomycetota</taxon>
        <taxon>Actinomycetes</taxon>
        <taxon>Kitasatosporales</taxon>
        <taxon>Streptomycetaceae</taxon>
        <taxon>Actinacidiphila</taxon>
    </lineage>
</organism>
<evidence type="ECO:0000313" key="4">
    <source>
        <dbReference type="Proteomes" id="UP001344658"/>
    </source>
</evidence>
<dbReference type="PROSITE" id="PS51664">
    <property type="entry name" value="YCAO"/>
    <property type="match status" value="1"/>
</dbReference>
<dbReference type="Pfam" id="PF02624">
    <property type="entry name" value="YcaO"/>
    <property type="match status" value="1"/>
</dbReference>
<feature type="domain" description="YcaO" evidence="2">
    <location>
        <begin position="307"/>
        <end position="693"/>
    </location>
</feature>
<feature type="region of interest" description="Disordered" evidence="1">
    <location>
        <begin position="1"/>
        <end position="38"/>
    </location>
</feature>
<dbReference type="NCBIfam" id="TIGR03604">
    <property type="entry name" value="TOMM_cyclo_SagD"/>
    <property type="match status" value="1"/>
</dbReference>
<dbReference type="PANTHER" id="PTHR37809">
    <property type="entry name" value="RIBOSOMAL PROTEIN S12 METHYLTHIOTRANSFERASE ACCESSORY FACTOR YCAO"/>
    <property type="match status" value="1"/>
</dbReference>
<dbReference type="Gene3D" id="3.30.40.250">
    <property type="match status" value="1"/>
</dbReference>
<dbReference type="Gene3D" id="3.30.160.660">
    <property type="match status" value="1"/>
</dbReference>
<evidence type="ECO:0000313" key="3">
    <source>
        <dbReference type="EMBL" id="MEE4542666.1"/>
    </source>
</evidence>
<dbReference type="EMBL" id="JAZEWV010000007">
    <property type="protein sequence ID" value="MEE4542666.1"/>
    <property type="molecule type" value="Genomic_DNA"/>
</dbReference>
<dbReference type="InterPro" id="IPR003776">
    <property type="entry name" value="YcaO-like_dom"/>
</dbReference>
<protein>
    <submittedName>
        <fullName evidence="3">YcaO-like family protein</fullName>
    </submittedName>
</protein>
<feature type="compositionally biased region" description="Low complexity" evidence="1">
    <location>
        <begin position="8"/>
        <end position="25"/>
    </location>
</feature>
<comment type="caution">
    <text evidence="3">The sequence shown here is derived from an EMBL/GenBank/DDBJ whole genome shotgun (WGS) entry which is preliminary data.</text>
</comment>
<gene>
    <name evidence="3" type="ORF">V2S66_11895</name>
</gene>
<reference evidence="3 4" key="1">
    <citation type="submission" date="2023-12" db="EMBL/GenBank/DDBJ databases">
        <title>Streptomyces sp. V4-01.</title>
        <authorList>
            <person name="Somphong A."/>
            <person name="Phongsopitanun W."/>
        </authorList>
    </citation>
    <scope>NUCLEOTIDE SEQUENCE [LARGE SCALE GENOMIC DNA]</scope>
    <source>
        <strain evidence="3 4">V4-01</strain>
    </source>
</reference>